<dbReference type="Pfam" id="PF18962">
    <property type="entry name" value="Por_Secre_tail"/>
    <property type="match status" value="1"/>
</dbReference>
<evidence type="ECO:0000313" key="2">
    <source>
        <dbReference type="EMBL" id="QNA45790.1"/>
    </source>
</evidence>
<sequence length="517" mass="56760">MKKYLLLLSVGIFLSTYNILLAQCNVTNVIVSNIRTSPSGNDSLLYTIDLQFNATVNGGNKDVWLHMWRETDYPATTMQRYNCNGQQSTAPAPSTFTDANNNLDVLDKAFLTFGFDDNAISTNVPATTGIFTNYHYDAAVTPNYLGATIYKIAHNTDPNVDHVYIQDLSFKVSNTALDFLQVRAFSWSTVGDQRPQCWGCGETFVVGDPVVSGSVNCTSTRTYNLNIQSKFDDVTVPGIETISGYYRLYIDVDRSGAINEGIDILAQTTTNFNTGVLPGTVLPGFKSAYVGSVLSFNNYTFQNGDTNSNKPLIALVNITTPGYLGAGVTGIMNNPCTVLPVEMLSFKAQRVFNNVNLSWESAQEFNFSGFDVQRKVGKAAYTSIGFVTAKANDGGGTAYYFTDADLTSGTNVLYRLRIVDKDGGYTYSDIRAIRNNAQKIDVSVYPNPSNGFFAIAVPEDAGLYDVILTDVTGRTLKSLNGLRNQSLQMNNLNPGIYILKIWFRETGETITERIVVK</sequence>
<dbReference type="Gene3D" id="2.60.40.10">
    <property type="entry name" value="Immunoglobulins"/>
    <property type="match status" value="1"/>
</dbReference>
<organism evidence="2 3">
    <name type="scientific">Lacibacter sediminis</name>
    <dbReference type="NCBI Taxonomy" id="2760713"/>
    <lineage>
        <taxon>Bacteria</taxon>
        <taxon>Pseudomonadati</taxon>
        <taxon>Bacteroidota</taxon>
        <taxon>Chitinophagia</taxon>
        <taxon>Chitinophagales</taxon>
        <taxon>Chitinophagaceae</taxon>
        <taxon>Lacibacter</taxon>
    </lineage>
</organism>
<reference evidence="3" key="1">
    <citation type="submission" date="2020-08" db="EMBL/GenBank/DDBJ databases">
        <title>Lacibacter sp. S13-6-6 genome sequencing.</title>
        <authorList>
            <person name="Jin L."/>
        </authorList>
    </citation>
    <scope>NUCLEOTIDE SEQUENCE [LARGE SCALE GENOMIC DNA]</scope>
    <source>
        <strain evidence="3">S13-6-6</strain>
    </source>
</reference>
<dbReference type="NCBIfam" id="TIGR04183">
    <property type="entry name" value="Por_Secre_tail"/>
    <property type="match status" value="1"/>
</dbReference>
<proteinExistence type="predicted"/>
<keyword evidence="3" id="KW-1185">Reference proteome</keyword>
<dbReference type="InterPro" id="IPR026444">
    <property type="entry name" value="Secre_tail"/>
</dbReference>
<dbReference type="InterPro" id="IPR013783">
    <property type="entry name" value="Ig-like_fold"/>
</dbReference>
<dbReference type="KEGG" id="lacs:H4075_06225"/>
<protein>
    <submittedName>
        <fullName evidence="2">T9SS type A sorting domain-containing protein</fullName>
    </submittedName>
</protein>
<accession>A0A7G5XJY7</accession>
<feature type="domain" description="Secretion system C-terminal sorting" evidence="1">
    <location>
        <begin position="444"/>
        <end position="515"/>
    </location>
</feature>
<dbReference type="RefSeq" id="WP_182805153.1">
    <property type="nucleotide sequence ID" value="NZ_CP060007.1"/>
</dbReference>
<dbReference type="Proteomes" id="UP000515344">
    <property type="component" value="Chromosome"/>
</dbReference>
<dbReference type="AlphaFoldDB" id="A0A7G5XJY7"/>
<dbReference type="EMBL" id="CP060007">
    <property type="protein sequence ID" value="QNA45790.1"/>
    <property type="molecule type" value="Genomic_DNA"/>
</dbReference>
<evidence type="ECO:0000313" key="3">
    <source>
        <dbReference type="Proteomes" id="UP000515344"/>
    </source>
</evidence>
<evidence type="ECO:0000259" key="1">
    <source>
        <dbReference type="Pfam" id="PF18962"/>
    </source>
</evidence>
<gene>
    <name evidence="2" type="ORF">H4075_06225</name>
</gene>
<name>A0A7G5XJY7_9BACT</name>